<comment type="caution">
    <text evidence="2">The sequence shown here is derived from an EMBL/GenBank/DDBJ whole genome shotgun (WGS) entry which is preliminary data.</text>
</comment>
<name>A0A931EAP2_9BACT</name>
<reference evidence="2" key="1">
    <citation type="submission" date="2020-11" db="EMBL/GenBank/DDBJ databases">
        <title>Bacterial whole genome sequence for Panacibacter sp. DH6.</title>
        <authorList>
            <person name="Le V."/>
            <person name="Ko S."/>
            <person name="Ahn C.-Y."/>
            <person name="Oh H.-M."/>
        </authorList>
    </citation>
    <scope>NUCLEOTIDE SEQUENCE</scope>
    <source>
        <strain evidence="2">DH6</strain>
    </source>
</reference>
<organism evidence="2 3">
    <name type="scientific">Panacibacter microcysteis</name>
    <dbReference type="NCBI Taxonomy" id="2793269"/>
    <lineage>
        <taxon>Bacteria</taxon>
        <taxon>Pseudomonadati</taxon>
        <taxon>Bacteroidota</taxon>
        <taxon>Chitinophagia</taxon>
        <taxon>Chitinophagales</taxon>
        <taxon>Chitinophagaceae</taxon>
        <taxon>Panacibacter</taxon>
    </lineage>
</organism>
<accession>A0A931EAP2</accession>
<dbReference type="EMBL" id="JADWYR010000002">
    <property type="protein sequence ID" value="MBG9377394.1"/>
    <property type="molecule type" value="Genomic_DNA"/>
</dbReference>
<dbReference type="AlphaFoldDB" id="A0A931EAP2"/>
<keyword evidence="1" id="KW-0472">Membrane</keyword>
<feature type="transmembrane region" description="Helical" evidence="1">
    <location>
        <begin position="12"/>
        <end position="38"/>
    </location>
</feature>
<evidence type="ECO:0000313" key="3">
    <source>
        <dbReference type="Proteomes" id="UP000628448"/>
    </source>
</evidence>
<keyword evidence="3" id="KW-1185">Reference proteome</keyword>
<sequence length="135" mass="15219">MFKLCGCCVHSFLKILLLSAVVLVTLIVFPVVVSAVVFHGIACCVTHFIVPLSWQLQRTACAVIGYDAYSLCCMFYASCQPVTLRIPVMLQLRDSARVLNSVLPYKSATQQQLHAYPAAWLKKNLLFYRDEQLLY</sequence>
<proteinExistence type="predicted"/>
<keyword evidence="1" id="KW-0812">Transmembrane</keyword>
<dbReference type="Proteomes" id="UP000628448">
    <property type="component" value="Unassembled WGS sequence"/>
</dbReference>
<dbReference type="RefSeq" id="WP_196991481.1">
    <property type="nucleotide sequence ID" value="NZ_JADWYR010000002.1"/>
</dbReference>
<evidence type="ECO:0000313" key="2">
    <source>
        <dbReference type="EMBL" id="MBG9377394.1"/>
    </source>
</evidence>
<protein>
    <submittedName>
        <fullName evidence="2">Uncharacterized protein</fullName>
    </submittedName>
</protein>
<gene>
    <name evidence="2" type="ORF">I5907_14215</name>
</gene>
<keyword evidence="1" id="KW-1133">Transmembrane helix</keyword>
<evidence type="ECO:0000256" key="1">
    <source>
        <dbReference type="SAM" id="Phobius"/>
    </source>
</evidence>